<protein>
    <submittedName>
        <fullName evidence="2">UPF0256 protein</fullName>
    </submittedName>
</protein>
<gene>
    <name evidence="2" type="ORF">GCM10009039_14460</name>
</gene>
<dbReference type="SUPFAM" id="SSF55718">
    <property type="entry name" value="SCP-like"/>
    <property type="match status" value="1"/>
</dbReference>
<dbReference type="Gene3D" id="3.30.1050.10">
    <property type="entry name" value="SCP2 sterol-binding domain"/>
    <property type="match status" value="1"/>
</dbReference>
<dbReference type="InterPro" id="IPR025559">
    <property type="entry name" value="Eis_dom"/>
</dbReference>
<dbReference type="PANTHER" id="PTHR37817">
    <property type="entry name" value="N-ACETYLTRANSFERASE EIS"/>
    <property type="match status" value="1"/>
</dbReference>
<reference evidence="2" key="1">
    <citation type="journal article" date="2014" name="Int. J. Syst. Evol. Microbiol.">
        <title>Complete genome sequence of Corynebacterium casei LMG S-19264T (=DSM 44701T), isolated from a smear-ripened cheese.</title>
        <authorList>
            <consortium name="US DOE Joint Genome Institute (JGI-PGF)"/>
            <person name="Walter F."/>
            <person name="Albersmeier A."/>
            <person name="Kalinowski J."/>
            <person name="Ruckert C."/>
        </authorList>
    </citation>
    <scope>NUCLEOTIDE SEQUENCE</scope>
    <source>
        <strain evidence="2">JCM 19596</strain>
    </source>
</reference>
<evidence type="ECO:0000259" key="1">
    <source>
        <dbReference type="PROSITE" id="PS51186"/>
    </source>
</evidence>
<dbReference type="Proteomes" id="UP000607197">
    <property type="component" value="Unassembled WGS sequence"/>
</dbReference>
<evidence type="ECO:0000313" key="2">
    <source>
        <dbReference type="EMBL" id="GGL57408.1"/>
    </source>
</evidence>
<dbReference type="EMBL" id="BMPG01000002">
    <property type="protein sequence ID" value="GGL57408.1"/>
    <property type="molecule type" value="Genomic_DNA"/>
</dbReference>
<evidence type="ECO:0000313" key="3">
    <source>
        <dbReference type="Proteomes" id="UP000607197"/>
    </source>
</evidence>
<reference evidence="2" key="2">
    <citation type="submission" date="2020-09" db="EMBL/GenBank/DDBJ databases">
        <authorList>
            <person name="Sun Q."/>
            <person name="Ohkuma M."/>
        </authorList>
    </citation>
    <scope>NUCLEOTIDE SEQUENCE</scope>
    <source>
        <strain evidence="2">JCM 19596</strain>
    </source>
</reference>
<dbReference type="InterPro" id="IPR000182">
    <property type="entry name" value="GNAT_dom"/>
</dbReference>
<keyword evidence="3" id="KW-1185">Reference proteome</keyword>
<dbReference type="Pfam" id="PF13527">
    <property type="entry name" value="Acetyltransf_9"/>
    <property type="match status" value="1"/>
</dbReference>
<comment type="caution">
    <text evidence="2">The sequence shown here is derived from an EMBL/GenBank/DDBJ whole genome shotgun (WGS) entry which is preliminary data.</text>
</comment>
<dbReference type="InterPro" id="IPR051554">
    <property type="entry name" value="Acetyltransferase_Eis"/>
</dbReference>
<feature type="domain" description="N-acetyltransferase" evidence="1">
    <location>
        <begin position="1"/>
        <end position="146"/>
    </location>
</feature>
<organism evidence="2 3">
    <name type="scientific">Halocalculus aciditolerans</name>
    <dbReference type="NCBI Taxonomy" id="1383812"/>
    <lineage>
        <taxon>Archaea</taxon>
        <taxon>Methanobacteriati</taxon>
        <taxon>Methanobacteriota</taxon>
        <taxon>Stenosarchaea group</taxon>
        <taxon>Halobacteria</taxon>
        <taxon>Halobacteriales</taxon>
        <taxon>Halobacteriaceae</taxon>
        <taxon>Halocalculus</taxon>
    </lineage>
</organism>
<dbReference type="Pfam" id="PF13530">
    <property type="entry name" value="SCP2_2"/>
    <property type="match status" value="1"/>
</dbReference>
<sequence>MDYRPLPDGAEDEFREMVSYAFSPEDGPFDAEEADEVPPPARLGDKRGVFDAAGDLLAVCRHYWFDAPLRGQTVDLGGVSAVASPPENRRRGVVRFMLAESLREYRESDVAFSALWPFKHPFYERMGWGVATRYATHELAPEQLAPTREHTSGTIWRATPDDWEALQRVRAEHGAPYHLDFEQGGEWWEHRVFHSWDTDPYVYAWDGDGGETRGYVVYTITDGDGGRVLSTTDLAYADPDARRNLLRFLADHDSQVSTLKLTTTDDVDLVGLVSDDGEVETTMKAGTMFRVVDVAGLERLDYPGDVEAAVTLRVEDDLADWNDDTFRITVADGTATVERVDDDPEIEANIAALSQLVAGFRTTAELRVRDGLTVERKEETKTDALDALDAAFPTHPTMVREGF</sequence>
<dbReference type="GO" id="GO:0030649">
    <property type="term" value="P:aminoglycoside antibiotic catabolic process"/>
    <property type="evidence" value="ECO:0007669"/>
    <property type="project" value="TreeGrafter"/>
</dbReference>
<dbReference type="SUPFAM" id="SSF55729">
    <property type="entry name" value="Acyl-CoA N-acyltransferases (Nat)"/>
    <property type="match status" value="1"/>
</dbReference>
<dbReference type="InterPro" id="IPR036527">
    <property type="entry name" value="SCP2_sterol-bd_dom_sf"/>
</dbReference>
<dbReference type="InterPro" id="IPR016181">
    <property type="entry name" value="Acyl_CoA_acyltransferase"/>
</dbReference>
<dbReference type="RefSeq" id="WP_188977420.1">
    <property type="nucleotide sequence ID" value="NZ_BMPG01000002.1"/>
</dbReference>
<dbReference type="InterPro" id="IPR041380">
    <property type="entry name" value="Acetyltransf_17"/>
</dbReference>
<dbReference type="Pfam" id="PF17668">
    <property type="entry name" value="Acetyltransf_17"/>
    <property type="match status" value="1"/>
</dbReference>
<dbReference type="Gene3D" id="3.40.630.30">
    <property type="match status" value="2"/>
</dbReference>
<dbReference type="PROSITE" id="PS51186">
    <property type="entry name" value="GNAT"/>
    <property type="match status" value="1"/>
</dbReference>
<accession>A0A830FIY8</accession>
<dbReference type="OrthoDB" id="212302at2157"/>
<name>A0A830FIY8_9EURY</name>
<dbReference type="PANTHER" id="PTHR37817:SF1">
    <property type="entry name" value="N-ACETYLTRANSFERASE EIS"/>
    <property type="match status" value="1"/>
</dbReference>
<proteinExistence type="predicted"/>
<dbReference type="GO" id="GO:0034069">
    <property type="term" value="F:aminoglycoside N-acetyltransferase activity"/>
    <property type="evidence" value="ECO:0007669"/>
    <property type="project" value="TreeGrafter"/>
</dbReference>
<dbReference type="AlphaFoldDB" id="A0A830FIY8"/>